<accession>A0A5J4KS97</accession>
<evidence type="ECO:0000256" key="3">
    <source>
        <dbReference type="ARBA" id="ARBA00023163"/>
    </source>
</evidence>
<keyword evidence="2 4" id="KW-0238">DNA-binding</keyword>
<dbReference type="Pfam" id="PF16925">
    <property type="entry name" value="TetR_C_13"/>
    <property type="match status" value="1"/>
</dbReference>
<evidence type="ECO:0000256" key="2">
    <source>
        <dbReference type="ARBA" id="ARBA00023125"/>
    </source>
</evidence>
<dbReference type="PANTHER" id="PTHR47506">
    <property type="entry name" value="TRANSCRIPTIONAL REGULATORY PROTEIN"/>
    <property type="match status" value="1"/>
</dbReference>
<dbReference type="PANTHER" id="PTHR47506:SF3">
    <property type="entry name" value="HTH-TYPE TRANSCRIPTIONAL REGULATOR LMRA"/>
    <property type="match status" value="1"/>
</dbReference>
<dbReference type="SUPFAM" id="SSF46689">
    <property type="entry name" value="Homeodomain-like"/>
    <property type="match status" value="1"/>
</dbReference>
<dbReference type="PROSITE" id="PS50977">
    <property type="entry name" value="HTH_TETR_2"/>
    <property type="match status" value="1"/>
</dbReference>
<dbReference type="Pfam" id="PF00440">
    <property type="entry name" value="TetR_N"/>
    <property type="match status" value="1"/>
</dbReference>
<dbReference type="InterPro" id="IPR036271">
    <property type="entry name" value="Tet_transcr_reg_TetR-rel_C_sf"/>
</dbReference>
<evidence type="ECO:0000313" key="7">
    <source>
        <dbReference type="Proteomes" id="UP000326912"/>
    </source>
</evidence>
<dbReference type="Proteomes" id="UP000326912">
    <property type="component" value="Unassembled WGS sequence"/>
</dbReference>
<dbReference type="InterPro" id="IPR001647">
    <property type="entry name" value="HTH_TetR"/>
</dbReference>
<dbReference type="SUPFAM" id="SSF48498">
    <property type="entry name" value="Tetracyclin repressor-like, C-terminal domain"/>
    <property type="match status" value="1"/>
</dbReference>
<dbReference type="InterPro" id="IPR011075">
    <property type="entry name" value="TetR_C"/>
</dbReference>
<keyword evidence="3" id="KW-0804">Transcription</keyword>
<evidence type="ECO:0000313" key="6">
    <source>
        <dbReference type="EMBL" id="GER90543.1"/>
    </source>
</evidence>
<evidence type="ECO:0000259" key="5">
    <source>
        <dbReference type="PROSITE" id="PS50977"/>
    </source>
</evidence>
<evidence type="ECO:0000256" key="4">
    <source>
        <dbReference type="PROSITE-ProRule" id="PRU00335"/>
    </source>
</evidence>
<dbReference type="GO" id="GO:0003677">
    <property type="term" value="F:DNA binding"/>
    <property type="evidence" value="ECO:0007669"/>
    <property type="project" value="UniProtKB-UniRule"/>
</dbReference>
<keyword evidence="1" id="KW-0805">Transcription regulation</keyword>
<sequence>MKTSSPRSARQQILDTAADLFFREGYRAVGVDTIISRSGVAKMSLYRHFSSKDALIVAYLERSNELFWTWFEQAVSPHPDDPRAQLVAFFEALEAYVSSPICHGCPFLHVATEFPDETYPGHRLALEHKQAVRARFHEMAVQAGAQQPEVLADQLMLLMDGAYLQARMFGPTNRLPMWRRLRWLCSMPSHRTLVPT</sequence>
<feature type="domain" description="HTH tetR-type" evidence="5">
    <location>
        <begin position="7"/>
        <end position="67"/>
    </location>
</feature>
<feature type="DNA-binding region" description="H-T-H motif" evidence="4">
    <location>
        <begin position="30"/>
        <end position="49"/>
    </location>
</feature>
<reference evidence="6 7" key="1">
    <citation type="submission" date="2019-10" db="EMBL/GenBank/DDBJ databases">
        <title>Dictyobacter vulcani sp. nov., within the class Ktedonobacteria, isolated from soil of volcanic Mt. Zao.</title>
        <authorList>
            <person name="Zheng Y."/>
            <person name="Wang C.M."/>
            <person name="Sakai Y."/>
            <person name="Abe K."/>
            <person name="Yokota A."/>
            <person name="Yabe S."/>
        </authorList>
    </citation>
    <scope>NUCLEOTIDE SEQUENCE [LARGE SCALE GENOMIC DNA]</scope>
    <source>
        <strain evidence="6 7">W12</strain>
    </source>
</reference>
<evidence type="ECO:0000256" key="1">
    <source>
        <dbReference type="ARBA" id="ARBA00023015"/>
    </source>
</evidence>
<comment type="caution">
    <text evidence="6">The sequence shown here is derived from an EMBL/GenBank/DDBJ whole genome shotgun (WGS) entry which is preliminary data.</text>
</comment>
<dbReference type="InterPro" id="IPR009057">
    <property type="entry name" value="Homeodomain-like_sf"/>
</dbReference>
<name>A0A5J4KS97_9CHLR</name>
<dbReference type="RefSeq" id="WP_151758275.1">
    <property type="nucleotide sequence ID" value="NZ_BKZW01000002.1"/>
</dbReference>
<proteinExistence type="predicted"/>
<dbReference type="Gene3D" id="1.10.357.10">
    <property type="entry name" value="Tetracycline Repressor, domain 2"/>
    <property type="match status" value="1"/>
</dbReference>
<keyword evidence="7" id="KW-1185">Reference proteome</keyword>
<dbReference type="PRINTS" id="PR00455">
    <property type="entry name" value="HTHTETR"/>
</dbReference>
<dbReference type="EMBL" id="BKZW01000002">
    <property type="protein sequence ID" value="GER90543.1"/>
    <property type="molecule type" value="Genomic_DNA"/>
</dbReference>
<protein>
    <submittedName>
        <fullName evidence="6">TetR family transcriptional regulator</fullName>
    </submittedName>
</protein>
<gene>
    <name evidence="6" type="ORF">KDW_47050</name>
</gene>
<organism evidence="6 7">
    <name type="scientific">Dictyobacter vulcani</name>
    <dbReference type="NCBI Taxonomy" id="2607529"/>
    <lineage>
        <taxon>Bacteria</taxon>
        <taxon>Bacillati</taxon>
        <taxon>Chloroflexota</taxon>
        <taxon>Ktedonobacteria</taxon>
        <taxon>Ktedonobacterales</taxon>
        <taxon>Dictyobacteraceae</taxon>
        <taxon>Dictyobacter</taxon>
    </lineage>
</organism>
<dbReference type="AlphaFoldDB" id="A0A5J4KS97"/>